<dbReference type="InParanoid" id="A0A6P8QGU0"/>
<dbReference type="Gene3D" id="3.10.10.10">
    <property type="entry name" value="HIV Type 1 Reverse Transcriptase, subunit A, domain 1"/>
    <property type="match status" value="1"/>
</dbReference>
<dbReference type="GO" id="GO:0004523">
    <property type="term" value="F:RNA-DNA hybrid ribonuclease activity"/>
    <property type="evidence" value="ECO:0007669"/>
    <property type="project" value="UniProtKB-EC"/>
</dbReference>
<evidence type="ECO:0000256" key="1">
    <source>
        <dbReference type="ARBA" id="ARBA00010879"/>
    </source>
</evidence>
<evidence type="ECO:0000259" key="3">
    <source>
        <dbReference type="PROSITE" id="PS50878"/>
    </source>
</evidence>
<dbReference type="Pfam" id="PF00078">
    <property type="entry name" value="RVT_1"/>
    <property type="match status" value="1"/>
</dbReference>
<proteinExistence type="inferred from homology"/>
<dbReference type="InterPro" id="IPR000477">
    <property type="entry name" value="RT_dom"/>
</dbReference>
<dbReference type="PANTHER" id="PTHR33050">
    <property type="entry name" value="REVERSE TRANSCRIPTASE DOMAIN-CONTAINING PROTEIN"/>
    <property type="match status" value="1"/>
</dbReference>
<dbReference type="PANTHER" id="PTHR33050:SF8">
    <property type="entry name" value="REVERSE TRANSCRIPTASE DOMAIN-CONTAINING PROTEIN"/>
    <property type="match status" value="1"/>
</dbReference>
<name>A0A6P8QGU0_GEOSA</name>
<dbReference type="SUPFAM" id="SSF56672">
    <property type="entry name" value="DNA/RNA polymerases"/>
    <property type="match status" value="1"/>
</dbReference>
<protein>
    <recommendedName>
        <fullName evidence="2">ribonuclease H</fullName>
        <ecNumber evidence="2">3.1.26.4</ecNumber>
    </recommendedName>
</protein>
<dbReference type="InterPro" id="IPR043128">
    <property type="entry name" value="Rev_trsase/Diguanyl_cyclase"/>
</dbReference>
<gene>
    <name evidence="5" type="primary">LOC117358235</name>
</gene>
<dbReference type="InterPro" id="IPR052055">
    <property type="entry name" value="Hepadnavirus_pol/RT"/>
</dbReference>
<comment type="similarity">
    <text evidence="1">Belongs to the beta type-B retroviral polymerase family. HERV class-II K(HML-2) pol subfamily.</text>
</comment>
<evidence type="ECO:0000313" key="4">
    <source>
        <dbReference type="Proteomes" id="UP000515159"/>
    </source>
</evidence>
<sequence length="244" mass="26591">MMVSPLAVIPKKEPGKFRLIHNLSRPVGSSVNDGIPRDLCTVRYSSVDCALRLILRAGRGALLAKVDIESAFRLLPVHPQSYPLLGFRFDGAYFYDRCLPMGCSISCSYFEMFSSFLHWVVVQRAGLDAVVHYLDDFLFIGPADSDDCSRLKGAFESMAAEFGIPLARDKSEGPVSSLVFLGIELDSENLVTRLPVRSGAVRQYGSLAIPSFIGPARGPRCVLEVVILGWDIWASGYPGGGNGV</sequence>
<dbReference type="EC" id="3.1.26.4" evidence="2"/>
<feature type="domain" description="Reverse transcriptase" evidence="3">
    <location>
        <begin position="1"/>
        <end position="185"/>
    </location>
</feature>
<dbReference type="Gene3D" id="3.30.70.270">
    <property type="match status" value="1"/>
</dbReference>
<organism evidence="4 5">
    <name type="scientific">Geotrypetes seraphini</name>
    <name type="common">Gaboon caecilian</name>
    <name type="synonym">Caecilia seraphini</name>
    <dbReference type="NCBI Taxonomy" id="260995"/>
    <lineage>
        <taxon>Eukaryota</taxon>
        <taxon>Metazoa</taxon>
        <taxon>Chordata</taxon>
        <taxon>Craniata</taxon>
        <taxon>Vertebrata</taxon>
        <taxon>Euteleostomi</taxon>
        <taxon>Amphibia</taxon>
        <taxon>Gymnophiona</taxon>
        <taxon>Geotrypetes</taxon>
    </lineage>
</organism>
<dbReference type="RefSeq" id="XP_033795814.1">
    <property type="nucleotide sequence ID" value="XM_033939923.1"/>
</dbReference>
<dbReference type="PROSITE" id="PS50878">
    <property type="entry name" value="RT_POL"/>
    <property type="match status" value="1"/>
</dbReference>
<dbReference type="InterPro" id="IPR043502">
    <property type="entry name" value="DNA/RNA_pol_sf"/>
</dbReference>
<keyword evidence="4" id="KW-1185">Reference proteome</keyword>
<evidence type="ECO:0000313" key="5">
    <source>
        <dbReference type="RefSeq" id="XP_033795814.1"/>
    </source>
</evidence>
<dbReference type="AlphaFoldDB" id="A0A6P8QGU0"/>
<dbReference type="Proteomes" id="UP000515159">
    <property type="component" value="Chromosome 3"/>
</dbReference>
<dbReference type="GeneID" id="117358235"/>
<dbReference type="CDD" id="cd03714">
    <property type="entry name" value="RT_DIRS1"/>
    <property type="match status" value="1"/>
</dbReference>
<dbReference type="OrthoDB" id="9907345at2759"/>
<reference evidence="5" key="1">
    <citation type="submission" date="2025-08" db="UniProtKB">
        <authorList>
            <consortium name="RefSeq"/>
        </authorList>
    </citation>
    <scope>IDENTIFICATION</scope>
</reference>
<accession>A0A6P8QGU0</accession>
<evidence type="ECO:0000256" key="2">
    <source>
        <dbReference type="ARBA" id="ARBA00012180"/>
    </source>
</evidence>
<dbReference type="KEGG" id="gsh:117358235"/>